<evidence type="ECO:0000313" key="2">
    <source>
        <dbReference type="EMBL" id="OGE80493.1"/>
    </source>
</evidence>
<keyword evidence="1" id="KW-0732">Signal</keyword>
<evidence type="ECO:0000256" key="1">
    <source>
        <dbReference type="SAM" id="SignalP"/>
    </source>
</evidence>
<protein>
    <submittedName>
        <fullName evidence="2">Uncharacterized protein</fullName>
    </submittedName>
</protein>
<accession>A0A1F5NSA1</accession>
<feature type="signal peptide" evidence="1">
    <location>
        <begin position="1"/>
        <end position="20"/>
    </location>
</feature>
<sequence>MKRIIVLASLVLVFANITSAQGSRALRLDAALQAFIQTFDGIKGVEFDPQVRTQIQTFTVGQVPETSNPFDGLDALLTSTPFVWQLRSADRMVEIKLRDARPATTTVATTRPSNQSAAVTTTTAPSAADLGCPQVRYNEPGVTPDSPDPIKRMLWWRNVGHPCQRWQRFDEQQIIGQLNSMAYRTPAVYPVYAGAAPVYGRGYGYTGGYLPYWMMKGCTTGPMGYLKFKYDGPEEERKLWQVTFNNWIMGSIDQGDSHHNRLELCAADYIVVAKKRGQGESEPMNYTVRPHALTEVTVGNFLLPKEEEK</sequence>
<organism evidence="2 3">
    <name type="scientific">Candidatus Doudnabacteria bacterium RIFCSPHIGHO2_01_FULL_45_18</name>
    <dbReference type="NCBI Taxonomy" id="1817823"/>
    <lineage>
        <taxon>Bacteria</taxon>
        <taxon>Candidatus Doudnaibacteriota</taxon>
    </lineage>
</organism>
<reference evidence="2 3" key="1">
    <citation type="journal article" date="2016" name="Nat. Commun.">
        <title>Thousands of microbial genomes shed light on interconnected biogeochemical processes in an aquifer system.</title>
        <authorList>
            <person name="Anantharaman K."/>
            <person name="Brown C.T."/>
            <person name="Hug L.A."/>
            <person name="Sharon I."/>
            <person name="Castelle C.J."/>
            <person name="Probst A.J."/>
            <person name="Thomas B.C."/>
            <person name="Singh A."/>
            <person name="Wilkins M.J."/>
            <person name="Karaoz U."/>
            <person name="Brodie E.L."/>
            <person name="Williams K.H."/>
            <person name="Hubbard S.S."/>
            <person name="Banfield J.F."/>
        </authorList>
    </citation>
    <scope>NUCLEOTIDE SEQUENCE [LARGE SCALE GENOMIC DNA]</scope>
</reference>
<dbReference type="Proteomes" id="UP000176233">
    <property type="component" value="Unassembled WGS sequence"/>
</dbReference>
<dbReference type="EMBL" id="MFEJ01000011">
    <property type="protein sequence ID" value="OGE80493.1"/>
    <property type="molecule type" value="Genomic_DNA"/>
</dbReference>
<evidence type="ECO:0000313" key="3">
    <source>
        <dbReference type="Proteomes" id="UP000176233"/>
    </source>
</evidence>
<feature type="chain" id="PRO_5009520195" evidence="1">
    <location>
        <begin position="21"/>
        <end position="309"/>
    </location>
</feature>
<name>A0A1F5NSA1_9BACT</name>
<comment type="caution">
    <text evidence="2">The sequence shown here is derived from an EMBL/GenBank/DDBJ whole genome shotgun (WGS) entry which is preliminary data.</text>
</comment>
<dbReference type="AlphaFoldDB" id="A0A1F5NSA1"/>
<gene>
    <name evidence="2" type="ORF">A2660_01375</name>
</gene>
<proteinExistence type="predicted"/>